<dbReference type="GO" id="GO:0003676">
    <property type="term" value="F:nucleic acid binding"/>
    <property type="evidence" value="ECO:0007669"/>
    <property type="project" value="InterPro"/>
</dbReference>
<dbReference type="EMBL" id="JAHWGI010000147">
    <property type="protein sequence ID" value="KAK3910111.1"/>
    <property type="molecule type" value="Genomic_DNA"/>
</dbReference>
<gene>
    <name evidence="1" type="ORF">KUF71_000689</name>
</gene>
<proteinExistence type="predicted"/>
<sequence>MAAPHHVFDNREMTDMILVLGQMDENAIVLRPGFTRSAILTDTIQHTKNFWSSETGSETPAPSLRADKVDEAQNHPQFEGDCFVNRVAWTDECIIGTAGSFNSHNEHHYAADNPHCTKEVHVQGRETVRVWAGLLHDRIIGPFFFEENVNAENYTDFLMHELDDLLDGTPLAVRRAVWFQQDGHPAHTSLAARAALGVKFPQRWIWLHSPTQEWAPRSPDLAEPDFYLWGMLKGRMTPPLPANAAELES</sequence>
<reference evidence="1" key="2">
    <citation type="journal article" date="2023" name="BMC Genomics">
        <title>Pest status, molecular evolution, and epigenetic factors derived from the genome assembly of Frankliniella fusca, a thysanopteran phytovirus vector.</title>
        <authorList>
            <person name="Catto M.A."/>
            <person name="Labadie P.E."/>
            <person name="Jacobson A.L."/>
            <person name="Kennedy G.G."/>
            <person name="Srinivasan R."/>
            <person name="Hunt B.G."/>
        </authorList>
    </citation>
    <scope>NUCLEOTIDE SEQUENCE</scope>
    <source>
        <strain evidence="1">PL_HMW_Pooled</strain>
    </source>
</reference>
<dbReference type="Gene3D" id="3.30.420.10">
    <property type="entry name" value="Ribonuclease H-like superfamily/Ribonuclease H"/>
    <property type="match status" value="1"/>
</dbReference>
<dbReference type="PANTHER" id="PTHR47326">
    <property type="entry name" value="TRANSPOSABLE ELEMENT TC3 TRANSPOSASE-LIKE PROTEIN"/>
    <property type="match status" value="1"/>
</dbReference>
<accession>A0AAE1GWK7</accession>
<organism evidence="1 2">
    <name type="scientific">Frankliniella fusca</name>
    <dbReference type="NCBI Taxonomy" id="407009"/>
    <lineage>
        <taxon>Eukaryota</taxon>
        <taxon>Metazoa</taxon>
        <taxon>Ecdysozoa</taxon>
        <taxon>Arthropoda</taxon>
        <taxon>Hexapoda</taxon>
        <taxon>Insecta</taxon>
        <taxon>Pterygota</taxon>
        <taxon>Neoptera</taxon>
        <taxon>Paraneoptera</taxon>
        <taxon>Thysanoptera</taxon>
        <taxon>Terebrantia</taxon>
        <taxon>Thripoidea</taxon>
        <taxon>Thripidae</taxon>
        <taxon>Frankliniella</taxon>
    </lineage>
</organism>
<keyword evidence="2" id="KW-1185">Reference proteome</keyword>
<reference evidence="1" key="1">
    <citation type="submission" date="2021-07" db="EMBL/GenBank/DDBJ databases">
        <authorList>
            <person name="Catto M.A."/>
            <person name="Jacobson A."/>
            <person name="Kennedy G."/>
            <person name="Labadie P."/>
            <person name="Hunt B.G."/>
            <person name="Srinivasan R."/>
        </authorList>
    </citation>
    <scope>NUCLEOTIDE SEQUENCE</scope>
    <source>
        <strain evidence="1">PL_HMW_Pooled</strain>
        <tissue evidence="1">Head</tissue>
    </source>
</reference>
<name>A0AAE1GWK7_9NEOP</name>
<evidence type="ECO:0000313" key="1">
    <source>
        <dbReference type="EMBL" id="KAK3910111.1"/>
    </source>
</evidence>
<dbReference type="AlphaFoldDB" id="A0AAE1GWK7"/>
<dbReference type="InterPro" id="IPR036397">
    <property type="entry name" value="RNaseH_sf"/>
</dbReference>
<protein>
    <submittedName>
        <fullName evidence="1">UDP-N-acetylenolpyruvoylglucosamine reductase</fullName>
    </submittedName>
</protein>
<dbReference type="PANTHER" id="PTHR47326:SF1">
    <property type="entry name" value="HTH PSQ-TYPE DOMAIN-CONTAINING PROTEIN"/>
    <property type="match status" value="1"/>
</dbReference>
<comment type="caution">
    <text evidence="1">The sequence shown here is derived from an EMBL/GenBank/DDBJ whole genome shotgun (WGS) entry which is preliminary data.</text>
</comment>
<evidence type="ECO:0000313" key="2">
    <source>
        <dbReference type="Proteomes" id="UP001219518"/>
    </source>
</evidence>
<dbReference type="Proteomes" id="UP001219518">
    <property type="component" value="Unassembled WGS sequence"/>
</dbReference>